<evidence type="ECO:0000256" key="3">
    <source>
        <dbReference type="ARBA" id="ARBA00022630"/>
    </source>
</evidence>
<dbReference type="InterPro" id="IPR002500">
    <property type="entry name" value="PAPS_reduct_dom"/>
</dbReference>
<dbReference type="Pfam" id="PF01507">
    <property type="entry name" value="PAPS_reduct"/>
    <property type="match status" value="1"/>
</dbReference>
<feature type="domain" description="Phosphoadenosine phosphosulphate reductase" evidence="13">
    <location>
        <begin position="170"/>
        <end position="233"/>
    </location>
</feature>
<keyword evidence="9" id="KW-0067">ATP-binding</keyword>
<dbReference type="InterPro" id="IPR014729">
    <property type="entry name" value="Rossmann-like_a/b/a_fold"/>
</dbReference>
<protein>
    <recommendedName>
        <fullName evidence="2">FAD synthase</fullName>
        <ecNumber evidence="2">2.7.7.2</ecNumber>
    </recommendedName>
    <alternativeName>
        <fullName evidence="10">FAD pyrophosphorylase</fullName>
    </alternativeName>
    <alternativeName>
        <fullName evidence="11">FMN adenylyltransferase</fullName>
    </alternativeName>
</protein>
<keyword evidence="3" id="KW-0285">Flavoprotein</keyword>
<keyword evidence="6" id="KW-0548">Nucleotidyltransferase</keyword>
<dbReference type="PANTHER" id="PTHR23293">
    <property type="entry name" value="FAD SYNTHETASE-RELATED FMN ADENYLYLTRANSFERASE"/>
    <property type="match status" value="1"/>
</dbReference>
<reference evidence="14" key="1">
    <citation type="submission" date="2015-07" db="EMBL/GenBank/DDBJ databases">
        <title>Adaptation to a free-living lifestyle via gene acquisitions in the diplomonad Trepomonas sp. PC1.</title>
        <authorList>
            <person name="Xu F."/>
            <person name="Jerlstrom-Hultqvist J."/>
            <person name="Kolisko M."/>
            <person name="Simpson A.G.B."/>
            <person name="Roger A.J."/>
            <person name="Svard S.G."/>
            <person name="Andersson J.O."/>
        </authorList>
    </citation>
    <scope>NUCLEOTIDE SEQUENCE</scope>
    <source>
        <strain evidence="14">PC1</strain>
    </source>
</reference>
<evidence type="ECO:0000256" key="5">
    <source>
        <dbReference type="ARBA" id="ARBA00022679"/>
    </source>
</evidence>
<evidence type="ECO:0000256" key="7">
    <source>
        <dbReference type="ARBA" id="ARBA00022741"/>
    </source>
</evidence>
<keyword evidence="5" id="KW-0808">Transferase</keyword>
<dbReference type="SUPFAM" id="SSF52402">
    <property type="entry name" value="Adenine nucleotide alpha hydrolases-like"/>
    <property type="match status" value="1"/>
</dbReference>
<keyword evidence="8" id="KW-0274">FAD</keyword>
<keyword evidence="4" id="KW-0288">FMN</keyword>
<evidence type="ECO:0000313" key="14">
    <source>
        <dbReference type="EMBL" id="JAP93055.1"/>
    </source>
</evidence>
<name>A0A146KBG9_9EUKA</name>
<dbReference type="EMBL" id="GDID01003551">
    <property type="protein sequence ID" value="JAP93055.1"/>
    <property type="molecule type" value="Transcribed_RNA"/>
</dbReference>
<evidence type="ECO:0000256" key="10">
    <source>
        <dbReference type="ARBA" id="ARBA00031145"/>
    </source>
</evidence>
<evidence type="ECO:0000256" key="9">
    <source>
        <dbReference type="ARBA" id="ARBA00022840"/>
    </source>
</evidence>
<evidence type="ECO:0000259" key="13">
    <source>
        <dbReference type="Pfam" id="PF01507"/>
    </source>
</evidence>
<proteinExistence type="predicted"/>
<comment type="catalytic activity">
    <reaction evidence="12">
        <text>FMN + ATP + H(+) = FAD + diphosphate</text>
        <dbReference type="Rhea" id="RHEA:17237"/>
        <dbReference type="ChEBI" id="CHEBI:15378"/>
        <dbReference type="ChEBI" id="CHEBI:30616"/>
        <dbReference type="ChEBI" id="CHEBI:33019"/>
        <dbReference type="ChEBI" id="CHEBI:57692"/>
        <dbReference type="ChEBI" id="CHEBI:58210"/>
        <dbReference type="EC" id="2.7.7.2"/>
    </reaction>
</comment>
<dbReference type="GO" id="GO:0005524">
    <property type="term" value="F:ATP binding"/>
    <property type="evidence" value="ECO:0007669"/>
    <property type="project" value="UniProtKB-KW"/>
</dbReference>
<evidence type="ECO:0000256" key="8">
    <source>
        <dbReference type="ARBA" id="ARBA00022827"/>
    </source>
</evidence>
<gene>
    <name evidence="14" type="ORF">TPC1_14796</name>
</gene>
<evidence type="ECO:0000256" key="2">
    <source>
        <dbReference type="ARBA" id="ARBA00012393"/>
    </source>
</evidence>
<accession>A0A146KBG9</accession>
<comment type="pathway">
    <text evidence="1">Cofactor biosynthesis; FAD biosynthesis; FAD from FMN: step 1/1.</text>
</comment>
<dbReference type="AlphaFoldDB" id="A0A146KBG9"/>
<organism evidence="14">
    <name type="scientific">Trepomonas sp. PC1</name>
    <dbReference type="NCBI Taxonomy" id="1076344"/>
    <lineage>
        <taxon>Eukaryota</taxon>
        <taxon>Metamonada</taxon>
        <taxon>Diplomonadida</taxon>
        <taxon>Hexamitidae</taxon>
        <taxon>Hexamitinae</taxon>
        <taxon>Trepomonas</taxon>
    </lineage>
</organism>
<evidence type="ECO:0000256" key="12">
    <source>
        <dbReference type="ARBA" id="ARBA00049494"/>
    </source>
</evidence>
<dbReference type="EC" id="2.7.7.2" evidence="2"/>
<dbReference type="Gene3D" id="3.40.50.620">
    <property type="entry name" value="HUPs"/>
    <property type="match status" value="1"/>
</dbReference>
<evidence type="ECO:0000256" key="6">
    <source>
        <dbReference type="ARBA" id="ARBA00022695"/>
    </source>
</evidence>
<evidence type="ECO:0000256" key="11">
    <source>
        <dbReference type="ARBA" id="ARBA00031871"/>
    </source>
</evidence>
<dbReference type="PANTHER" id="PTHR23293:SF9">
    <property type="entry name" value="FAD SYNTHASE"/>
    <property type="match status" value="1"/>
</dbReference>
<dbReference type="GO" id="GO:0006747">
    <property type="term" value="P:FAD biosynthetic process"/>
    <property type="evidence" value="ECO:0007669"/>
    <property type="project" value="TreeGrafter"/>
</dbReference>
<dbReference type="GO" id="GO:0003919">
    <property type="term" value="F:FMN adenylyltransferase activity"/>
    <property type="evidence" value="ECO:0007669"/>
    <property type="project" value="UniProtKB-EC"/>
</dbReference>
<evidence type="ECO:0000256" key="1">
    <source>
        <dbReference type="ARBA" id="ARBA00004726"/>
    </source>
</evidence>
<sequence>MTQQTKIEDLESFYGHFMEKPPLACSYKIDDKFRKTDYGDCNRILQFVQNNETHPLSVAITEALSLIRQFLRKEPKVALSFNGGKDATVVMHLVRCACVMQTEYFHDQSPHEFFKEHIVPFVIHTDAQFKEVAQFFVWADDYFNLNTIVYQGNTFKECLQQFTVESGLKSCFLGVRSTDPTGKSAVALPTLGWPQLTRVSPILNWSFVDVFDFLLRFNVRYCSLYDRGFSSLGVLGKSFANPHLNSSLPKKTYQKKFFMKEYTNHIETTTTESEDFGSFNLNSGLKYLCPVPQSLEPVDIKTDLSERQELVVDELKKRGITDEMINCHLNDDEASSPAIFLPLSESGFDRRGRQQEIQ</sequence>
<evidence type="ECO:0000256" key="4">
    <source>
        <dbReference type="ARBA" id="ARBA00022643"/>
    </source>
</evidence>
<keyword evidence="7" id="KW-0547">Nucleotide-binding</keyword>